<dbReference type="Pfam" id="PF13837">
    <property type="entry name" value="Myb_DNA-bind_4"/>
    <property type="match status" value="1"/>
</dbReference>
<sequence length="130" mass="14684">KDSGPGTANETPWLPDEVQVLVTLWAQPNIQKQLLTAASDQVFTYLSSELSLVGFNKTPRQCSVKVNELKEEYKKIKHMEPYGVVKGDWFAILDIRDSQRASLQTSHQSLPDTAEGKMSSCLFTLQWQLQ</sequence>
<dbReference type="Ensembl" id="ENSHBUT00000022468.1">
    <property type="protein sequence ID" value="ENSHBUP00000014463.1"/>
    <property type="gene ID" value="ENSHBUG00000016324.1"/>
</dbReference>
<organism evidence="2 3">
    <name type="scientific">Haplochromis burtoni</name>
    <name type="common">Burton's mouthbrooder</name>
    <name type="synonym">Chromis burtoni</name>
    <dbReference type="NCBI Taxonomy" id="8153"/>
    <lineage>
        <taxon>Eukaryota</taxon>
        <taxon>Metazoa</taxon>
        <taxon>Chordata</taxon>
        <taxon>Craniata</taxon>
        <taxon>Vertebrata</taxon>
        <taxon>Euteleostomi</taxon>
        <taxon>Actinopterygii</taxon>
        <taxon>Neopterygii</taxon>
        <taxon>Teleostei</taxon>
        <taxon>Neoteleostei</taxon>
        <taxon>Acanthomorphata</taxon>
        <taxon>Ovalentaria</taxon>
        <taxon>Cichlomorphae</taxon>
        <taxon>Cichliformes</taxon>
        <taxon>Cichlidae</taxon>
        <taxon>African cichlids</taxon>
        <taxon>Pseudocrenilabrinae</taxon>
        <taxon>Haplochromini</taxon>
        <taxon>Haplochromis</taxon>
    </lineage>
</organism>
<evidence type="ECO:0000313" key="2">
    <source>
        <dbReference type="Ensembl" id="ENSHBUP00000014463.1"/>
    </source>
</evidence>
<dbReference type="GeneTree" id="ENSGT00940000174723"/>
<protein>
    <recommendedName>
        <fullName evidence="1">Myb/SANT-like DNA-binding domain-containing protein</fullName>
    </recommendedName>
</protein>
<dbReference type="Proteomes" id="UP000264840">
    <property type="component" value="Unplaced"/>
</dbReference>
<proteinExistence type="predicted"/>
<reference evidence="2" key="2">
    <citation type="submission" date="2025-09" db="UniProtKB">
        <authorList>
            <consortium name="Ensembl"/>
        </authorList>
    </citation>
    <scope>IDENTIFICATION</scope>
</reference>
<dbReference type="AlphaFoldDB" id="A0A3Q2W0J3"/>
<accession>A0A3Q2W0J3</accession>
<evidence type="ECO:0000259" key="1">
    <source>
        <dbReference type="Pfam" id="PF13837"/>
    </source>
</evidence>
<dbReference type="InterPro" id="IPR044822">
    <property type="entry name" value="Myb_DNA-bind_4"/>
</dbReference>
<reference evidence="2" key="1">
    <citation type="submission" date="2025-08" db="UniProtKB">
        <authorList>
            <consortium name="Ensembl"/>
        </authorList>
    </citation>
    <scope>IDENTIFICATION</scope>
</reference>
<name>A0A3Q2W0J3_HAPBU</name>
<feature type="domain" description="Myb/SANT-like DNA-binding" evidence="1">
    <location>
        <begin position="12"/>
        <end position="80"/>
    </location>
</feature>
<keyword evidence="3" id="KW-1185">Reference proteome</keyword>
<dbReference type="Gene3D" id="1.10.10.60">
    <property type="entry name" value="Homeodomain-like"/>
    <property type="match status" value="1"/>
</dbReference>
<dbReference type="OMA" id="WFAILDI"/>
<dbReference type="STRING" id="8153.ENSHBUP00000014463"/>
<evidence type="ECO:0000313" key="3">
    <source>
        <dbReference type="Proteomes" id="UP000264840"/>
    </source>
</evidence>